<evidence type="ECO:0000313" key="3">
    <source>
        <dbReference type="EMBL" id="QNN58468.1"/>
    </source>
</evidence>
<keyword evidence="4" id="KW-1185">Reference proteome</keyword>
<keyword evidence="2" id="KW-0472">Membrane</keyword>
<accession>A0A7G9RS93</accession>
<name>A0A7G9RS93_9BURK</name>
<dbReference type="KEGG" id="drg:H9K76_06410"/>
<feature type="transmembrane region" description="Helical" evidence="2">
    <location>
        <begin position="12"/>
        <end position="35"/>
    </location>
</feature>
<keyword evidence="2" id="KW-1133">Transmembrane helix</keyword>
<proteinExistence type="predicted"/>
<evidence type="ECO:0000256" key="2">
    <source>
        <dbReference type="SAM" id="Phobius"/>
    </source>
</evidence>
<organism evidence="3 4">
    <name type="scientific">Diaphorobacter ruginosibacter</name>
    <dbReference type="NCBI Taxonomy" id="1715720"/>
    <lineage>
        <taxon>Bacteria</taxon>
        <taxon>Pseudomonadati</taxon>
        <taxon>Pseudomonadota</taxon>
        <taxon>Betaproteobacteria</taxon>
        <taxon>Burkholderiales</taxon>
        <taxon>Comamonadaceae</taxon>
        <taxon>Diaphorobacter</taxon>
    </lineage>
</organism>
<feature type="compositionally biased region" description="Basic and acidic residues" evidence="1">
    <location>
        <begin position="61"/>
        <end position="78"/>
    </location>
</feature>
<dbReference type="RefSeq" id="WP_187598879.1">
    <property type="nucleotide sequence ID" value="NZ_CP060714.1"/>
</dbReference>
<dbReference type="AlphaFoldDB" id="A0A7G9RS93"/>
<dbReference type="EMBL" id="CP060714">
    <property type="protein sequence ID" value="QNN58468.1"/>
    <property type="molecule type" value="Genomic_DNA"/>
</dbReference>
<feature type="region of interest" description="Disordered" evidence="1">
    <location>
        <begin position="59"/>
        <end position="78"/>
    </location>
</feature>
<gene>
    <name evidence="3" type="ORF">H9K76_06410</name>
</gene>
<reference evidence="3 4" key="1">
    <citation type="submission" date="2020-08" db="EMBL/GenBank/DDBJ databases">
        <title>Genome sequence of Diaphorobacter ruginosibacter DSM 27467T.</title>
        <authorList>
            <person name="Hyun D.-W."/>
            <person name="Bae J.-W."/>
        </authorList>
    </citation>
    <scope>NUCLEOTIDE SEQUENCE [LARGE SCALE GENOMIC DNA]</scope>
    <source>
        <strain evidence="3 4">DSM 27467</strain>
    </source>
</reference>
<keyword evidence="2" id="KW-0812">Transmembrane</keyword>
<dbReference type="Proteomes" id="UP000515811">
    <property type="component" value="Chromosome"/>
</dbReference>
<sequence>MTRYRRRNENAATWFGWTAASVVFALAAYGIYYQFVVHAVNKMSQDLIESSSNASQKALARSRELQLEQQRQREEKEAKEAAAVEAQLRIQRLVQAKLQQKEKAWEAYYKPTRKCIEDPITTECANAHIRARNAFEASYKDPD</sequence>
<evidence type="ECO:0000256" key="1">
    <source>
        <dbReference type="SAM" id="MobiDB-lite"/>
    </source>
</evidence>
<protein>
    <submittedName>
        <fullName evidence="3">Uncharacterized protein</fullName>
    </submittedName>
</protein>
<evidence type="ECO:0000313" key="4">
    <source>
        <dbReference type="Proteomes" id="UP000515811"/>
    </source>
</evidence>